<dbReference type="PROSITE" id="PS00676">
    <property type="entry name" value="SIGMA54_INTERACT_2"/>
    <property type="match status" value="1"/>
</dbReference>
<keyword evidence="8" id="KW-0456">Lyase</keyword>
<dbReference type="GO" id="GO:0016829">
    <property type="term" value="F:lyase activity"/>
    <property type="evidence" value="ECO:0007669"/>
    <property type="project" value="UniProtKB-KW"/>
</dbReference>
<dbReference type="AlphaFoldDB" id="A0A367ZKP9"/>
<evidence type="ECO:0000313" key="8">
    <source>
        <dbReference type="EMBL" id="RCK78676.1"/>
    </source>
</evidence>
<dbReference type="SUPFAM" id="SSF52540">
    <property type="entry name" value="P-loop containing nucleoside triphosphate hydrolases"/>
    <property type="match status" value="1"/>
</dbReference>
<dbReference type="Proteomes" id="UP000252355">
    <property type="component" value="Unassembled WGS sequence"/>
</dbReference>
<keyword evidence="3" id="KW-0805">Transcription regulation</keyword>
<evidence type="ECO:0000256" key="3">
    <source>
        <dbReference type="ARBA" id="ARBA00023015"/>
    </source>
</evidence>
<dbReference type="Pfam" id="PF25601">
    <property type="entry name" value="AAA_lid_14"/>
    <property type="match status" value="1"/>
</dbReference>
<dbReference type="PROSITE" id="PS00675">
    <property type="entry name" value="SIGMA54_INTERACT_1"/>
    <property type="match status" value="1"/>
</dbReference>
<dbReference type="PANTHER" id="PTHR32071">
    <property type="entry name" value="TRANSCRIPTIONAL REGULATORY PROTEIN"/>
    <property type="match status" value="1"/>
</dbReference>
<accession>A0A367ZKP9</accession>
<evidence type="ECO:0000256" key="1">
    <source>
        <dbReference type="ARBA" id="ARBA00022741"/>
    </source>
</evidence>
<evidence type="ECO:0000313" key="9">
    <source>
        <dbReference type="Proteomes" id="UP000252355"/>
    </source>
</evidence>
<dbReference type="SMART" id="SM00382">
    <property type="entry name" value="AAA"/>
    <property type="match status" value="1"/>
</dbReference>
<comment type="caution">
    <text evidence="8">The sequence shown here is derived from an EMBL/GenBank/DDBJ whole genome shotgun (WGS) entry which is preliminary data.</text>
</comment>
<sequence>MFRIAAVPEWLAQELGRSPADLIGRNPETVLEPAMPGLIDLANRVLFHRQTTVDREASYTDARGTTHRITLSASYRETPDGRKSVLIGLEEFPLQAVTGDDAHDLAKATFYGLVGLSPGMQRVFNKIRLYGPSDAPVLIIGETGAGKEGVAAALHQVSPRCRGPFVTVNCTAITETLFESELFGHEKGSFTGAIKSHRGRFERAHGGTLFLDEIGDLPLTSQAKLLRVLEEEQIERVGSERPVKVDVRIVAATNKNLEEAASRQQFRPDLFFRLNALQIRIPPLRERLEDIPLLVRHFIKLLNAKYQRQVVGLTRDALAVLQHYQWPGNVRELRNLMERLFAETRTDIINQRALKEWVEERMAAARLARPDPQVTILPYRQAIELGMQDPPREAEGAATVASAAVPPRWAGAASSEPPAAAPRSTPAREPLDEAALRRAFTEAGGNITRAAARLGIHKATFYRALKSLGLAREDLEKTRS</sequence>
<evidence type="ECO:0000256" key="6">
    <source>
        <dbReference type="SAM" id="MobiDB-lite"/>
    </source>
</evidence>
<dbReference type="PROSITE" id="PS50045">
    <property type="entry name" value="SIGMA54_INTERACT_4"/>
    <property type="match status" value="1"/>
</dbReference>
<dbReference type="GO" id="GO:0043565">
    <property type="term" value="F:sequence-specific DNA binding"/>
    <property type="evidence" value="ECO:0007669"/>
    <property type="project" value="InterPro"/>
</dbReference>
<dbReference type="InterPro" id="IPR027417">
    <property type="entry name" value="P-loop_NTPase"/>
</dbReference>
<dbReference type="InterPro" id="IPR025944">
    <property type="entry name" value="Sigma_54_int_dom_CS"/>
</dbReference>
<keyword evidence="2" id="KW-0067">ATP-binding</keyword>
<reference evidence="8 9" key="1">
    <citation type="submission" date="2018-05" db="EMBL/GenBank/DDBJ databases">
        <title>A metagenomic window into the 2 km-deep terrestrial subsurface aquifer revealed taxonomically and functionally diverse microbial community comprising novel uncultured bacterial lineages.</title>
        <authorList>
            <person name="Kadnikov V.V."/>
            <person name="Mardanov A.V."/>
            <person name="Beletsky A.V."/>
            <person name="Banks D."/>
            <person name="Pimenov N.V."/>
            <person name="Frank Y.A."/>
            <person name="Karnachuk O.V."/>
            <person name="Ravin N.V."/>
        </authorList>
    </citation>
    <scope>NUCLEOTIDE SEQUENCE [LARGE SCALE GENOMIC DNA]</scope>
    <source>
        <strain evidence="8">BY5</strain>
    </source>
</reference>
<dbReference type="PRINTS" id="PR01590">
    <property type="entry name" value="HTHFIS"/>
</dbReference>
<gene>
    <name evidence="8" type="ORF">OZSIB_1203</name>
</gene>
<dbReference type="Pfam" id="PF02954">
    <property type="entry name" value="HTH_8"/>
    <property type="match status" value="1"/>
</dbReference>
<dbReference type="InterPro" id="IPR025662">
    <property type="entry name" value="Sigma_54_int_dom_ATP-bd_1"/>
</dbReference>
<organism evidence="8 9">
    <name type="scientific">Candidatus Ozemobacter sibiricus</name>
    <dbReference type="NCBI Taxonomy" id="2268124"/>
    <lineage>
        <taxon>Bacteria</taxon>
        <taxon>Candidatus Ozemobacteria</taxon>
        <taxon>Candidatus Ozemobacterales</taxon>
        <taxon>Candidatus Ozemobacteraceae</taxon>
        <taxon>Candidatus Ozemobacter</taxon>
    </lineage>
</organism>
<dbReference type="Gene3D" id="3.40.50.300">
    <property type="entry name" value="P-loop containing nucleotide triphosphate hydrolases"/>
    <property type="match status" value="1"/>
</dbReference>
<keyword evidence="4" id="KW-0238">DNA-binding</keyword>
<dbReference type="InterPro" id="IPR002197">
    <property type="entry name" value="HTH_Fis"/>
</dbReference>
<dbReference type="EMBL" id="QOQW01000020">
    <property type="protein sequence ID" value="RCK78676.1"/>
    <property type="molecule type" value="Genomic_DNA"/>
</dbReference>
<feature type="region of interest" description="Disordered" evidence="6">
    <location>
        <begin position="408"/>
        <end position="429"/>
    </location>
</feature>
<evidence type="ECO:0000256" key="4">
    <source>
        <dbReference type="ARBA" id="ARBA00023125"/>
    </source>
</evidence>
<dbReference type="InterPro" id="IPR025943">
    <property type="entry name" value="Sigma_54_int_dom_ATP-bd_2"/>
</dbReference>
<feature type="domain" description="Sigma-54 factor interaction" evidence="7">
    <location>
        <begin position="113"/>
        <end position="342"/>
    </location>
</feature>
<keyword evidence="1" id="KW-0547">Nucleotide-binding</keyword>
<evidence type="ECO:0000256" key="2">
    <source>
        <dbReference type="ARBA" id="ARBA00022840"/>
    </source>
</evidence>
<dbReference type="GO" id="GO:0005524">
    <property type="term" value="F:ATP binding"/>
    <property type="evidence" value="ECO:0007669"/>
    <property type="project" value="UniProtKB-KW"/>
</dbReference>
<dbReference type="Gene3D" id="1.10.8.60">
    <property type="match status" value="1"/>
</dbReference>
<dbReference type="PROSITE" id="PS00688">
    <property type="entry name" value="SIGMA54_INTERACT_3"/>
    <property type="match status" value="1"/>
</dbReference>
<dbReference type="InterPro" id="IPR009057">
    <property type="entry name" value="Homeodomain-like_sf"/>
</dbReference>
<dbReference type="SUPFAM" id="SSF46689">
    <property type="entry name" value="Homeodomain-like"/>
    <property type="match status" value="1"/>
</dbReference>
<dbReference type="InterPro" id="IPR003593">
    <property type="entry name" value="AAA+_ATPase"/>
</dbReference>
<keyword evidence="5" id="KW-0804">Transcription</keyword>
<dbReference type="Gene3D" id="1.10.10.60">
    <property type="entry name" value="Homeodomain-like"/>
    <property type="match status" value="1"/>
</dbReference>
<dbReference type="CDD" id="cd00009">
    <property type="entry name" value="AAA"/>
    <property type="match status" value="1"/>
</dbReference>
<dbReference type="InterPro" id="IPR058031">
    <property type="entry name" value="AAA_lid_NorR"/>
</dbReference>
<evidence type="ECO:0000256" key="5">
    <source>
        <dbReference type="ARBA" id="ARBA00023163"/>
    </source>
</evidence>
<evidence type="ECO:0000259" key="7">
    <source>
        <dbReference type="PROSITE" id="PS50045"/>
    </source>
</evidence>
<feature type="compositionally biased region" description="Low complexity" evidence="6">
    <location>
        <begin position="412"/>
        <end position="428"/>
    </location>
</feature>
<dbReference type="Pfam" id="PF00158">
    <property type="entry name" value="Sigma54_activat"/>
    <property type="match status" value="1"/>
</dbReference>
<dbReference type="PANTHER" id="PTHR32071:SF57">
    <property type="entry name" value="C4-DICARBOXYLATE TRANSPORT TRANSCRIPTIONAL REGULATORY PROTEIN DCTD"/>
    <property type="match status" value="1"/>
</dbReference>
<protein>
    <submittedName>
        <fullName evidence="8">Formate hydrogenlyase transcriptional activator</fullName>
    </submittedName>
</protein>
<dbReference type="FunFam" id="3.40.50.300:FF:000006">
    <property type="entry name" value="DNA-binding transcriptional regulator NtrC"/>
    <property type="match status" value="1"/>
</dbReference>
<proteinExistence type="predicted"/>
<dbReference type="GO" id="GO:0006355">
    <property type="term" value="P:regulation of DNA-templated transcription"/>
    <property type="evidence" value="ECO:0007669"/>
    <property type="project" value="InterPro"/>
</dbReference>
<dbReference type="InterPro" id="IPR002078">
    <property type="entry name" value="Sigma_54_int"/>
</dbReference>
<name>A0A367ZKP9_9BACT</name>